<keyword evidence="2" id="KW-0732">Signal</keyword>
<dbReference type="GO" id="GO:0006508">
    <property type="term" value="P:proteolysis"/>
    <property type="evidence" value="ECO:0007669"/>
    <property type="project" value="InterPro"/>
</dbReference>
<dbReference type="GO" id="GO:0005576">
    <property type="term" value="C:extracellular region"/>
    <property type="evidence" value="ECO:0007669"/>
    <property type="project" value="InterPro"/>
</dbReference>
<reference evidence="8" key="1">
    <citation type="submission" date="2025-08" db="UniProtKB">
        <authorList>
            <consortium name="RefSeq"/>
        </authorList>
    </citation>
    <scope>IDENTIFICATION</scope>
    <source>
        <tissue evidence="8">Whole organism</tissue>
    </source>
</reference>
<dbReference type="InterPro" id="IPR024079">
    <property type="entry name" value="MetalloPept_cat_dom_sf"/>
</dbReference>
<dbReference type="AlphaFoldDB" id="A0A979FSB8"/>
<evidence type="ECO:0000256" key="4">
    <source>
        <dbReference type="ARBA" id="ARBA00023157"/>
    </source>
</evidence>
<dbReference type="InterPro" id="IPR036508">
    <property type="entry name" value="Chitin-bd_dom_sf"/>
</dbReference>
<keyword evidence="3" id="KW-0677">Repeat</keyword>
<dbReference type="Gene3D" id="2.170.140.10">
    <property type="entry name" value="Chitin binding domain"/>
    <property type="match status" value="1"/>
</dbReference>
<dbReference type="InterPro" id="IPR002557">
    <property type="entry name" value="Chitin-bd_dom"/>
</dbReference>
<dbReference type="OrthoDB" id="6363845at2759"/>
<accession>A0A979FSB8</accession>
<dbReference type="InterPro" id="IPR051940">
    <property type="entry name" value="Chitin_bind-dev_reg"/>
</dbReference>
<dbReference type="RefSeq" id="XP_047740061.1">
    <property type="nucleotide sequence ID" value="XM_047884105.1"/>
</dbReference>
<organism evidence="7 8">
    <name type="scientific">Hyalella azteca</name>
    <name type="common">Amphipod</name>
    <dbReference type="NCBI Taxonomy" id="294128"/>
    <lineage>
        <taxon>Eukaryota</taxon>
        <taxon>Metazoa</taxon>
        <taxon>Ecdysozoa</taxon>
        <taxon>Arthropoda</taxon>
        <taxon>Crustacea</taxon>
        <taxon>Multicrustacea</taxon>
        <taxon>Malacostraca</taxon>
        <taxon>Eumalacostraca</taxon>
        <taxon>Peracarida</taxon>
        <taxon>Amphipoda</taxon>
        <taxon>Senticaudata</taxon>
        <taxon>Talitrida</taxon>
        <taxon>Talitroidea</taxon>
        <taxon>Hyalellidae</taxon>
        <taxon>Hyalella</taxon>
    </lineage>
</organism>
<dbReference type="GeneID" id="108672098"/>
<evidence type="ECO:0000313" key="8">
    <source>
        <dbReference type="RefSeq" id="XP_047740061.1"/>
    </source>
</evidence>
<dbReference type="Pfam" id="PF01607">
    <property type="entry name" value="CBM_14"/>
    <property type="match status" value="1"/>
</dbReference>
<dbReference type="PROSITE" id="PS50940">
    <property type="entry name" value="CHIT_BIND_II"/>
    <property type="match status" value="1"/>
</dbReference>
<evidence type="ECO:0000256" key="2">
    <source>
        <dbReference type="ARBA" id="ARBA00022729"/>
    </source>
</evidence>
<dbReference type="PANTHER" id="PTHR23301">
    <property type="entry name" value="CHITIN BINDING PERITROPHIN-A"/>
    <property type="match status" value="1"/>
</dbReference>
<evidence type="ECO:0000256" key="3">
    <source>
        <dbReference type="ARBA" id="ARBA00022737"/>
    </source>
</evidence>
<dbReference type="PANTHER" id="PTHR23301:SF0">
    <property type="entry name" value="CHITIN-BINDING TYPE-2 DOMAIN-CONTAINING PROTEIN-RELATED"/>
    <property type="match status" value="1"/>
</dbReference>
<evidence type="ECO:0000256" key="1">
    <source>
        <dbReference type="ARBA" id="ARBA00022669"/>
    </source>
</evidence>
<dbReference type="SUPFAM" id="SSF57625">
    <property type="entry name" value="Invertebrate chitin-binding proteins"/>
    <property type="match status" value="1"/>
</dbReference>
<dbReference type="GO" id="GO:0004222">
    <property type="term" value="F:metalloendopeptidase activity"/>
    <property type="evidence" value="ECO:0007669"/>
    <property type="project" value="InterPro"/>
</dbReference>
<evidence type="ECO:0000259" key="6">
    <source>
        <dbReference type="PROSITE" id="PS50940"/>
    </source>
</evidence>
<gene>
    <name evidence="8" type="primary">LOC108672098</name>
</gene>
<dbReference type="Gene3D" id="3.40.390.10">
    <property type="entry name" value="Collagenase (Catalytic Domain)"/>
    <property type="match status" value="1"/>
</dbReference>
<keyword evidence="5" id="KW-0325">Glycoprotein</keyword>
<dbReference type="GO" id="GO:0008061">
    <property type="term" value="F:chitin binding"/>
    <property type="evidence" value="ECO:0007669"/>
    <property type="project" value="UniProtKB-KW"/>
</dbReference>
<dbReference type="SMART" id="SM00494">
    <property type="entry name" value="ChtBD2"/>
    <property type="match status" value="1"/>
</dbReference>
<protein>
    <submittedName>
        <fullName evidence="8">Astacin-like metalloendopeptidase</fullName>
    </submittedName>
</protein>
<dbReference type="KEGG" id="hazt:108672098"/>
<proteinExistence type="predicted"/>
<sequence length="150" mass="17343">MWDYNPPNTRPQYWPYYTVYGPEDGFENDRLPYDYTSILHATSQVRPDVVIDVTKPAVTRNDGLNDLGQRSYLTDLDVQRITDRYSCEVCSKPGSDDVLYEYPGDCTKFIQCSNGQEFVMQCPDDLHFSVQQQQCLYPGDAKCTIYYSTL</sequence>
<feature type="domain" description="Chitin-binding type-2" evidence="6">
    <location>
        <begin position="87"/>
        <end position="145"/>
    </location>
</feature>
<keyword evidence="4" id="KW-1015">Disulfide bond</keyword>
<evidence type="ECO:0000313" key="7">
    <source>
        <dbReference type="Proteomes" id="UP000694843"/>
    </source>
</evidence>
<dbReference type="Proteomes" id="UP000694843">
    <property type="component" value="Unplaced"/>
</dbReference>
<keyword evidence="1" id="KW-0147">Chitin-binding</keyword>
<keyword evidence="7" id="KW-1185">Reference proteome</keyword>
<name>A0A979FSB8_HYAAZ</name>
<evidence type="ECO:0000256" key="5">
    <source>
        <dbReference type="ARBA" id="ARBA00023180"/>
    </source>
</evidence>